<dbReference type="Gene3D" id="3.40.80.10">
    <property type="entry name" value="Peptidoglycan recognition protein-like"/>
    <property type="match status" value="1"/>
</dbReference>
<dbReference type="SUPFAM" id="SSF53955">
    <property type="entry name" value="Lysozyme-like"/>
    <property type="match status" value="1"/>
</dbReference>
<reference evidence="7 8" key="1">
    <citation type="submission" date="2024-09" db="EMBL/GenBank/DDBJ databases">
        <authorList>
            <person name="Sun Q."/>
            <person name="Mori K."/>
        </authorList>
    </citation>
    <scope>NUCLEOTIDE SEQUENCE [LARGE SCALE GENOMIC DNA]</scope>
    <source>
        <strain evidence="7 8">JCM 4362</strain>
    </source>
</reference>
<evidence type="ECO:0000256" key="1">
    <source>
        <dbReference type="ARBA" id="ARBA00001561"/>
    </source>
</evidence>
<evidence type="ECO:0000313" key="8">
    <source>
        <dbReference type="Proteomes" id="UP001589718"/>
    </source>
</evidence>
<dbReference type="SMART" id="SM00644">
    <property type="entry name" value="Ami_2"/>
    <property type="match status" value="1"/>
</dbReference>
<dbReference type="InterPro" id="IPR023346">
    <property type="entry name" value="Lysozyme-like_dom_sf"/>
</dbReference>
<keyword evidence="4" id="KW-0961">Cell wall biogenesis/degradation</keyword>
<feature type="domain" description="N-acetylmuramoyl-L-alanine amidase" evidence="6">
    <location>
        <begin position="250"/>
        <end position="387"/>
    </location>
</feature>
<proteinExistence type="predicted"/>
<dbReference type="PANTHER" id="PTHR30417">
    <property type="entry name" value="N-ACETYLMURAMOYL-L-ALANINE AMIDASE AMID"/>
    <property type="match status" value="1"/>
</dbReference>
<keyword evidence="5" id="KW-0732">Signal</keyword>
<dbReference type="SUPFAM" id="SSF55846">
    <property type="entry name" value="N-acetylmuramoyl-L-alanine amidase-like"/>
    <property type="match status" value="1"/>
</dbReference>
<feature type="signal peptide" evidence="5">
    <location>
        <begin position="1"/>
        <end position="28"/>
    </location>
</feature>
<evidence type="ECO:0000313" key="7">
    <source>
        <dbReference type="EMBL" id="MFB9519249.1"/>
    </source>
</evidence>
<keyword evidence="3 7" id="KW-0378">Hydrolase</keyword>
<evidence type="ECO:0000256" key="2">
    <source>
        <dbReference type="ARBA" id="ARBA00011901"/>
    </source>
</evidence>
<dbReference type="RefSeq" id="WP_345225719.1">
    <property type="nucleotide sequence ID" value="NZ_BAAAXE010000013.1"/>
</dbReference>
<evidence type="ECO:0000256" key="4">
    <source>
        <dbReference type="ARBA" id="ARBA00023316"/>
    </source>
</evidence>
<gene>
    <name evidence="7" type="ORF">ACFFTU_04685</name>
</gene>
<dbReference type="Pfam" id="PF01510">
    <property type="entry name" value="Amidase_2"/>
    <property type="match status" value="1"/>
</dbReference>
<evidence type="ECO:0000259" key="6">
    <source>
        <dbReference type="SMART" id="SM00644"/>
    </source>
</evidence>
<keyword evidence="8" id="KW-1185">Reference proteome</keyword>
<dbReference type="EMBL" id="JBHMCR010000003">
    <property type="protein sequence ID" value="MFB9519249.1"/>
    <property type="molecule type" value="Genomic_DNA"/>
</dbReference>
<dbReference type="CDD" id="cd06583">
    <property type="entry name" value="PGRP"/>
    <property type="match status" value="1"/>
</dbReference>
<dbReference type="GO" id="GO:0008745">
    <property type="term" value="F:N-acetylmuramoyl-L-alanine amidase activity"/>
    <property type="evidence" value="ECO:0007669"/>
    <property type="project" value="UniProtKB-EC"/>
</dbReference>
<comment type="catalytic activity">
    <reaction evidence="1">
        <text>Hydrolyzes the link between N-acetylmuramoyl residues and L-amino acid residues in certain cell-wall glycopeptides.</text>
        <dbReference type="EC" id="3.5.1.28"/>
    </reaction>
</comment>
<dbReference type="InterPro" id="IPR036505">
    <property type="entry name" value="Amidase/PGRP_sf"/>
</dbReference>
<organism evidence="7 8">
    <name type="scientific">Streptomyces cremeus</name>
    <dbReference type="NCBI Taxonomy" id="66881"/>
    <lineage>
        <taxon>Bacteria</taxon>
        <taxon>Bacillati</taxon>
        <taxon>Actinomycetota</taxon>
        <taxon>Actinomycetes</taxon>
        <taxon>Kitasatosporales</taxon>
        <taxon>Streptomycetaceae</taxon>
        <taxon>Streptomyces</taxon>
    </lineage>
</organism>
<feature type="chain" id="PRO_5047184057" description="N-acetylmuramoyl-L-alanine amidase" evidence="5">
    <location>
        <begin position="29"/>
        <end position="618"/>
    </location>
</feature>
<dbReference type="InterPro" id="IPR002502">
    <property type="entry name" value="Amidase_domain"/>
</dbReference>
<sequence>MHRSVTRTGGVAAAAALLLALAPLAASADAFAPASASRTRTAHAAVDSLQRAFGAAAERYGVPADLLLAVSYLRSRWDSHGGAPSVGGGYGPMHLTDARTPWPRLAPGAGMLAQAAALTGLPEEELRTDPAANVHGGAALLAAAHRRTGGAPGAGPEHWRGALARFSGARESAAARAYADEVYAVLREGQRRTNDDGQHVVLRADRGAAPAAGAAAPTGSAECPATVSCEWIPAPYKKLDGSSDGDFGNHDLADRDRTGSVDYIVVHDTEGSWNTALRLVQRPDYVSWQYTLRSSDGHVAQHVPLKDVAWHAGNWYTNATSVGLEHEGFLTAPDAWYTEAMYRASARLTRHLAERYDIPLDRLHVIGHDNVPGGTPEAVRGMHTDPGPYWDWAHYFELLGRPFVATAGPDSAVVTVRPRYETHRPAYTGCGKQAAQPCPGHASGAVRLHTAPDAEAPLVRDAGRGRDSTIQVNDTGARASTGQSFAVAERRGDWTAIWYLGQKAWFANPAARPTAVNTRARLLTPREGRESIAVYGRAYPEESAYPADVPAQPVVPLPYRVPAGQRYVVGERTRGAYFHAKEFGKPGRVIRGEEVYYEIQYGHRIGYVKESDVRVLGG</sequence>
<dbReference type="Gene3D" id="1.10.530.10">
    <property type="match status" value="1"/>
</dbReference>
<dbReference type="EC" id="3.5.1.28" evidence="2"/>
<accession>A0ABV5P7X4</accession>
<evidence type="ECO:0000256" key="3">
    <source>
        <dbReference type="ARBA" id="ARBA00022801"/>
    </source>
</evidence>
<dbReference type="InterPro" id="IPR051206">
    <property type="entry name" value="NAMLAA_amidase_2"/>
</dbReference>
<dbReference type="PANTHER" id="PTHR30417:SF1">
    <property type="entry name" value="N-ACETYLMURAMOYL-L-ALANINE AMIDASE AMID"/>
    <property type="match status" value="1"/>
</dbReference>
<protein>
    <recommendedName>
        <fullName evidence="2">N-acetylmuramoyl-L-alanine amidase</fullName>
        <ecNumber evidence="2">3.5.1.28</ecNumber>
    </recommendedName>
</protein>
<comment type="caution">
    <text evidence="7">The sequence shown here is derived from an EMBL/GenBank/DDBJ whole genome shotgun (WGS) entry which is preliminary data.</text>
</comment>
<evidence type="ECO:0000256" key="5">
    <source>
        <dbReference type="SAM" id="SignalP"/>
    </source>
</evidence>
<dbReference type="Proteomes" id="UP001589718">
    <property type="component" value="Unassembled WGS sequence"/>
</dbReference>
<name>A0ABV5P7X4_STRCM</name>